<evidence type="ECO:0000256" key="4">
    <source>
        <dbReference type="SAM" id="Coils"/>
    </source>
</evidence>
<keyword evidence="5" id="KW-0812">Transmembrane</keyword>
<dbReference type="InterPro" id="IPR005467">
    <property type="entry name" value="His_kinase_dom"/>
</dbReference>
<evidence type="ECO:0000256" key="3">
    <source>
        <dbReference type="ARBA" id="ARBA00022553"/>
    </source>
</evidence>
<keyword evidence="5" id="KW-0472">Membrane</keyword>
<protein>
    <recommendedName>
        <fullName evidence="2">histidine kinase</fullName>
        <ecNumber evidence="2">2.7.13.3</ecNumber>
    </recommendedName>
</protein>
<dbReference type="Proteomes" id="UP000271925">
    <property type="component" value="Unassembled WGS sequence"/>
</dbReference>
<accession>A0A3P1BSD4</accession>
<evidence type="ECO:0000313" key="8">
    <source>
        <dbReference type="Proteomes" id="UP000271925"/>
    </source>
</evidence>
<comment type="catalytic activity">
    <reaction evidence="1">
        <text>ATP + protein L-histidine = ADP + protein N-phospho-L-histidine.</text>
        <dbReference type="EC" id="2.7.13.3"/>
    </reaction>
</comment>
<evidence type="ECO:0000256" key="1">
    <source>
        <dbReference type="ARBA" id="ARBA00000085"/>
    </source>
</evidence>
<dbReference type="CDD" id="cd00082">
    <property type="entry name" value="HisKA"/>
    <property type="match status" value="1"/>
</dbReference>
<dbReference type="Pfam" id="PF02518">
    <property type="entry name" value="HATPase_c"/>
    <property type="match status" value="1"/>
</dbReference>
<feature type="transmembrane region" description="Helical" evidence="5">
    <location>
        <begin position="57"/>
        <end position="76"/>
    </location>
</feature>
<evidence type="ECO:0000259" key="6">
    <source>
        <dbReference type="PROSITE" id="PS50109"/>
    </source>
</evidence>
<evidence type="ECO:0000256" key="5">
    <source>
        <dbReference type="SAM" id="Phobius"/>
    </source>
</evidence>
<dbReference type="PRINTS" id="PR00344">
    <property type="entry name" value="BCTRLSENSOR"/>
</dbReference>
<keyword evidence="4" id="KW-0175">Coiled coil</keyword>
<dbReference type="Gene3D" id="3.30.565.10">
    <property type="entry name" value="Histidine kinase-like ATPase, C-terminal domain"/>
    <property type="match status" value="1"/>
</dbReference>
<dbReference type="SMART" id="SM00387">
    <property type="entry name" value="HATPase_c"/>
    <property type="match status" value="1"/>
</dbReference>
<dbReference type="InterPro" id="IPR004358">
    <property type="entry name" value="Sig_transdc_His_kin-like_C"/>
</dbReference>
<dbReference type="SUPFAM" id="SSF47384">
    <property type="entry name" value="Homodimeric domain of signal transducing histidine kinase"/>
    <property type="match status" value="1"/>
</dbReference>
<feature type="domain" description="Histidine kinase" evidence="6">
    <location>
        <begin position="210"/>
        <end position="450"/>
    </location>
</feature>
<feature type="transmembrane region" description="Helical" evidence="5">
    <location>
        <begin position="113"/>
        <end position="131"/>
    </location>
</feature>
<dbReference type="SMART" id="SM00388">
    <property type="entry name" value="HisKA"/>
    <property type="match status" value="1"/>
</dbReference>
<comment type="caution">
    <text evidence="7">The sequence shown here is derived from an EMBL/GenBank/DDBJ whole genome shotgun (WGS) entry which is preliminary data.</text>
</comment>
<dbReference type="EC" id="2.7.13.3" evidence="2"/>
<dbReference type="GO" id="GO:0000155">
    <property type="term" value="F:phosphorelay sensor kinase activity"/>
    <property type="evidence" value="ECO:0007669"/>
    <property type="project" value="InterPro"/>
</dbReference>
<dbReference type="InterPro" id="IPR036890">
    <property type="entry name" value="HATPase_C_sf"/>
</dbReference>
<dbReference type="Gene3D" id="1.10.287.130">
    <property type="match status" value="1"/>
</dbReference>
<proteinExistence type="predicted"/>
<dbReference type="PROSITE" id="PS50109">
    <property type="entry name" value="HIS_KIN"/>
    <property type="match status" value="1"/>
</dbReference>
<sequence>MEVASFLIVFFMVRYIRNSLQTAQQFPEWDRILVIVQYAASGLLAAEIFLDSDFTKWIWHLMLLGMVGAAYLLKDFRPVRNLWLAVGPYILVSLFSDIIAIFDSGVYKTIKDILDVAQIFALVWLIATWVSSQKQQKALEKERIKRLQEEEQGRIIANQNVMLEQLVAERTAELTRQKEELEQTLSELKTTQDQLIQREKMASLGELTAGIAHEIQNPLNFVNNFSEVSVELIEELKEERKRDDRDLELEDEILGDIAQNLQKITHHGKRADSIVKGMLQHSRTSTPQQEPTDLNNLADEYLRLAYHGLRANDKSFNATLVMDFDDKLGLVSVVAQDMGRVLLNLFTNAFYATEEKRKTGLEGYQPTVQVSTKRTEDHFIEIRVRDNGCGIPQAVLNKIYQPFFTTKPTGQGTGLGLSLSYDIVTKGHQGELTVDTEEGKFTEFIIRLPT</sequence>
<keyword evidence="7" id="KW-0808">Transferase</keyword>
<dbReference type="InterPro" id="IPR003661">
    <property type="entry name" value="HisK_dim/P_dom"/>
</dbReference>
<evidence type="ECO:0000313" key="7">
    <source>
        <dbReference type="EMBL" id="RRB04010.1"/>
    </source>
</evidence>
<feature type="transmembrane region" description="Helical" evidence="5">
    <location>
        <begin position="82"/>
        <end position="101"/>
    </location>
</feature>
<keyword evidence="8" id="KW-1185">Reference proteome</keyword>
<name>A0A3P1BSD4_9BACT</name>
<feature type="coiled-coil region" evidence="4">
    <location>
        <begin position="130"/>
        <end position="198"/>
    </location>
</feature>
<evidence type="ECO:0000256" key="2">
    <source>
        <dbReference type="ARBA" id="ARBA00012438"/>
    </source>
</evidence>
<organism evidence="7 8">
    <name type="scientific">Larkinella rosea</name>
    <dbReference type="NCBI Taxonomy" id="2025312"/>
    <lineage>
        <taxon>Bacteria</taxon>
        <taxon>Pseudomonadati</taxon>
        <taxon>Bacteroidota</taxon>
        <taxon>Cytophagia</taxon>
        <taxon>Cytophagales</taxon>
        <taxon>Spirosomataceae</taxon>
        <taxon>Larkinella</taxon>
    </lineage>
</organism>
<dbReference type="PANTHER" id="PTHR43065">
    <property type="entry name" value="SENSOR HISTIDINE KINASE"/>
    <property type="match status" value="1"/>
</dbReference>
<dbReference type="OrthoDB" id="9806995at2"/>
<keyword evidence="3" id="KW-0597">Phosphoprotein</keyword>
<dbReference type="SUPFAM" id="SSF55874">
    <property type="entry name" value="ATPase domain of HSP90 chaperone/DNA topoisomerase II/histidine kinase"/>
    <property type="match status" value="1"/>
</dbReference>
<reference evidence="7 8" key="1">
    <citation type="submission" date="2018-11" db="EMBL/GenBank/DDBJ databases">
        <authorList>
            <person name="Zhou Z."/>
            <person name="Wang G."/>
        </authorList>
    </citation>
    <scope>NUCLEOTIDE SEQUENCE [LARGE SCALE GENOMIC DNA]</scope>
    <source>
        <strain evidence="7 8">KCTC52004</strain>
    </source>
</reference>
<dbReference type="InterPro" id="IPR003594">
    <property type="entry name" value="HATPase_dom"/>
</dbReference>
<gene>
    <name evidence="7" type="ORF">EHT25_10800</name>
</gene>
<dbReference type="AlphaFoldDB" id="A0A3P1BSD4"/>
<keyword evidence="7" id="KW-0418">Kinase</keyword>
<dbReference type="InterPro" id="IPR036097">
    <property type="entry name" value="HisK_dim/P_sf"/>
</dbReference>
<dbReference type="PANTHER" id="PTHR43065:SF42">
    <property type="entry name" value="TWO-COMPONENT SENSOR PPRA"/>
    <property type="match status" value="1"/>
</dbReference>
<dbReference type="RefSeq" id="WP_124874309.1">
    <property type="nucleotide sequence ID" value="NZ_RQJO01000008.1"/>
</dbReference>
<dbReference type="EMBL" id="RQJO01000008">
    <property type="protein sequence ID" value="RRB04010.1"/>
    <property type="molecule type" value="Genomic_DNA"/>
</dbReference>
<keyword evidence="5" id="KW-1133">Transmembrane helix</keyword>